<dbReference type="PROSITE" id="PS00080">
    <property type="entry name" value="MULTICOPPER_OXIDASE2"/>
    <property type="match status" value="1"/>
</dbReference>
<keyword evidence="1" id="KW-0479">Metal-binding</keyword>
<dbReference type="InterPro" id="IPR045087">
    <property type="entry name" value="Cu-oxidase_fam"/>
</dbReference>
<keyword evidence="3" id="KW-0186">Copper</keyword>
<evidence type="ECO:0000256" key="3">
    <source>
        <dbReference type="ARBA" id="ARBA00023008"/>
    </source>
</evidence>
<dbReference type="PANTHER" id="PTHR11709:SF394">
    <property type="entry name" value="FI03373P-RELATED"/>
    <property type="match status" value="1"/>
</dbReference>
<dbReference type="InterPro" id="IPR011706">
    <property type="entry name" value="Cu-oxidase_C"/>
</dbReference>
<dbReference type="InterPro" id="IPR011707">
    <property type="entry name" value="Cu-oxidase-like_N"/>
</dbReference>
<evidence type="ECO:0000313" key="8">
    <source>
        <dbReference type="Proteomes" id="UP000696294"/>
    </source>
</evidence>
<keyword evidence="2" id="KW-0560">Oxidoreductase</keyword>
<dbReference type="SUPFAM" id="SSF49503">
    <property type="entry name" value="Cupredoxins"/>
    <property type="match status" value="3"/>
</dbReference>
<name>A0ABX1B328_9ACTN</name>
<dbReference type="InterPro" id="IPR002355">
    <property type="entry name" value="Cu_oxidase_Cu_BS"/>
</dbReference>
<reference evidence="7 8" key="1">
    <citation type="submission" date="2020-03" db="EMBL/GenBank/DDBJ databases">
        <title>WGS of actinomycetes isolated from Thailand.</title>
        <authorList>
            <person name="Thawai C."/>
        </authorList>
    </citation>
    <scope>NUCLEOTIDE SEQUENCE [LARGE SCALE GENOMIC DNA]</scope>
    <source>
        <strain evidence="7 8">FMUSA5-5</strain>
    </source>
</reference>
<evidence type="ECO:0000259" key="6">
    <source>
        <dbReference type="Pfam" id="PF07732"/>
    </source>
</evidence>
<dbReference type="InterPro" id="IPR008972">
    <property type="entry name" value="Cupredoxin"/>
</dbReference>
<evidence type="ECO:0000256" key="2">
    <source>
        <dbReference type="ARBA" id="ARBA00023002"/>
    </source>
</evidence>
<keyword evidence="8" id="KW-1185">Reference proteome</keyword>
<proteinExistence type="predicted"/>
<comment type="caution">
    <text evidence="7">The sequence shown here is derived from an EMBL/GenBank/DDBJ whole genome shotgun (WGS) entry which is preliminary data.</text>
</comment>
<dbReference type="EMBL" id="JAATEP010000013">
    <property type="protein sequence ID" value="NJP91751.1"/>
    <property type="molecule type" value="Genomic_DNA"/>
</dbReference>
<feature type="domain" description="Plastocyanin-like" evidence="6">
    <location>
        <begin position="83"/>
        <end position="195"/>
    </location>
</feature>
<feature type="region of interest" description="Disordered" evidence="4">
    <location>
        <begin position="47"/>
        <end position="68"/>
    </location>
</feature>
<feature type="domain" description="Plastocyanin-like" evidence="5">
    <location>
        <begin position="370"/>
        <end position="472"/>
    </location>
</feature>
<sequence length="490" mass="52463">MARPRRLRLVAAVAATLAVVAPLAWMWRASLLPAAYSIMEMGYRDSGGQAHGHHEGGTRSVTSLVTERQREPDVDVTLTARKQRVRLASGREVGGYTLNGRSPGPEIQAEAGQLIQVRLINESVPGGVTLHWHGVDVPGGEDGVAGVTQDAVGVGQEFVYRFVARQIGTFWYHSHQLSHEQVAGGLLGALIIRPARAPDATVDVVALTHLYNGIRTLNGSESDLTVPAPPGTKARVRVINTDNGPIPVWVTGAMPRLVAVDGTDLHGPGPIGRAAILVTSGGRADVEVTMPSVGTPVRMQIGGPLSVVLAAHPGSVPAVPPRARPPVTLDLLTYGTPAPVTFDAARPDRVFRYEMGRRPGFVDGLPGLYWTVNGRLYPDVPMFMVAEGDVVRMTIVNDSGEVHPMHLHGHHALVLSRDGVPATGSPWWIDSLNVEDGESYDIAFRAGNPGIWVDHCHNLPHAREGLLVHLMYENVTTPFLIGGPLGNSRE</sequence>
<dbReference type="Pfam" id="PF07731">
    <property type="entry name" value="Cu-oxidase_2"/>
    <property type="match status" value="1"/>
</dbReference>
<dbReference type="Pfam" id="PF07732">
    <property type="entry name" value="Cu-oxidase_3"/>
    <property type="match status" value="1"/>
</dbReference>
<dbReference type="RefSeq" id="WP_168011079.1">
    <property type="nucleotide sequence ID" value="NZ_JAATEP010000013.1"/>
</dbReference>
<evidence type="ECO:0000259" key="5">
    <source>
        <dbReference type="Pfam" id="PF07731"/>
    </source>
</evidence>
<gene>
    <name evidence="7" type="ORF">HCN51_20190</name>
</gene>
<dbReference type="PANTHER" id="PTHR11709">
    <property type="entry name" value="MULTI-COPPER OXIDASE"/>
    <property type="match status" value="1"/>
</dbReference>
<protein>
    <submittedName>
        <fullName evidence="7">Multicopper oxidase family protein</fullName>
    </submittedName>
</protein>
<evidence type="ECO:0000256" key="4">
    <source>
        <dbReference type="SAM" id="MobiDB-lite"/>
    </source>
</evidence>
<accession>A0ABX1B328</accession>
<evidence type="ECO:0000313" key="7">
    <source>
        <dbReference type="EMBL" id="NJP91751.1"/>
    </source>
</evidence>
<evidence type="ECO:0000256" key="1">
    <source>
        <dbReference type="ARBA" id="ARBA00022723"/>
    </source>
</evidence>
<dbReference type="Gene3D" id="2.60.40.420">
    <property type="entry name" value="Cupredoxins - blue copper proteins"/>
    <property type="match status" value="3"/>
</dbReference>
<dbReference type="CDD" id="cd04202">
    <property type="entry name" value="CuRO_D2_2dMcoN_like"/>
    <property type="match status" value="1"/>
</dbReference>
<dbReference type="Proteomes" id="UP000696294">
    <property type="component" value="Unassembled WGS sequence"/>
</dbReference>
<organism evidence="7 8">
    <name type="scientific">Nonomuraea composti</name>
    <dbReference type="NCBI Taxonomy" id="2720023"/>
    <lineage>
        <taxon>Bacteria</taxon>
        <taxon>Bacillati</taxon>
        <taxon>Actinomycetota</taxon>
        <taxon>Actinomycetes</taxon>
        <taxon>Streptosporangiales</taxon>
        <taxon>Streptosporangiaceae</taxon>
        <taxon>Nonomuraea</taxon>
    </lineage>
</organism>